<dbReference type="AlphaFoldDB" id="A0A086SV95"/>
<sequence length="519" mass="57375">MYEPVASKRAKLLERPSTDSSSPNACSSISHTDHAHGRPLPPWDRTVDVVCHKRKHGDPQPSLEELFESALESFFKDGLGRASSKGYFCLPPKVRFNIYQYLMPPARHYQPITLSRHTFTRDAWSESSFIALGKALAPVSGYLKVSASFRAEMLVAFLSANSFHVVLSPYVDFRISPLATSWLLKYSPYMQNLILELDMTKLGFGPKAGATDLLPGLDHVEGMLRRLGESQTRHRTLLNQLVLLCRRFYGHREGPIADNSEAVPPKVDWASRASTLSARSQKSEANSTSPANRDRAFNDSAGRSRIVPATSPTEFARVDFRDFGQSSTTSRTAASVHTSRSSRAPSTPYYCPNEYLAICDWLLHLRGHISSLRMCGFSDEYTRHFVATLFPAGEGRYVYRLAPSGTPWPRLTRQSSWIDVGNSTLVLDDHDKEPDVNPEWRGPVIPPRPVVGPDGSLSLPQTHGSPTGMVSGSRHGSNGLKSTGSLSDLAKGAGHGEDRARKIKNLLDKCGVGKQKKRD</sequence>
<keyword evidence="3" id="KW-1185">Reference proteome</keyword>
<feature type="compositionally biased region" description="Polar residues" evidence="1">
    <location>
        <begin position="273"/>
        <end position="291"/>
    </location>
</feature>
<feature type="region of interest" description="Disordered" evidence="1">
    <location>
        <begin position="428"/>
        <end position="519"/>
    </location>
</feature>
<comment type="caution">
    <text evidence="2">The sequence shown here is derived from an EMBL/GenBank/DDBJ whole genome shotgun (WGS) entry which is preliminary data.</text>
</comment>
<organism evidence="2 3">
    <name type="scientific">Hapsidospora chrysogenum (strain ATCC 11550 / CBS 779.69 / DSM 880 / IAM 14645 / JCM 23072 / IMI 49137)</name>
    <name type="common">Acremonium chrysogenum</name>
    <dbReference type="NCBI Taxonomy" id="857340"/>
    <lineage>
        <taxon>Eukaryota</taxon>
        <taxon>Fungi</taxon>
        <taxon>Dikarya</taxon>
        <taxon>Ascomycota</taxon>
        <taxon>Pezizomycotina</taxon>
        <taxon>Sordariomycetes</taxon>
        <taxon>Hypocreomycetidae</taxon>
        <taxon>Hypocreales</taxon>
        <taxon>Bionectriaceae</taxon>
        <taxon>Hapsidospora</taxon>
    </lineage>
</organism>
<name>A0A086SV95_HAPC1</name>
<evidence type="ECO:0000313" key="3">
    <source>
        <dbReference type="Proteomes" id="UP000029964"/>
    </source>
</evidence>
<dbReference type="OrthoDB" id="4776573at2759"/>
<protein>
    <submittedName>
        <fullName evidence="2">Uncharacterized protein</fullName>
    </submittedName>
</protein>
<proteinExistence type="predicted"/>
<accession>A0A086SV95</accession>
<gene>
    <name evidence="2" type="ORF">ACRE_082680</name>
</gene>
<reference evidence="3" key="1">
    <citation type="journal article" date="2014" name="Genome Announc.">
        <title>Genome sequence and annotation of Acremonium chrysogenum, producer of the beta-lactam antibiotic cephalosporin C.</title>
        <authorList>
            <person name="Terfehr D."/>
            <person name="Dahlmann T.A."/>
            <person name="Specht T."/>
            <person name="Zadra I."/>
            <person name="Kuernsteiner H."/>
            <person name="Kueck U."/>
        </authorList>
    </citation>
    <scope>NUCLEOTIDE SEQUENCE [LARGE SCALE GENOMIC DNA]</scope>
    <source>
        <strain evidence="3">ATCC 11550 / CBS 779.69 / DSM 880 / IAM 14645 / JCM 23072 / IMI 49137</strain>
    </source>
</reference>
<feature type="region of interest" description="Disordered" evidence="1">
    <location>
        <begin position="273"/>
        <end position="305"/>
    </location>
</feature>
<feature type="region of interest" description="Disordered" evidence="1">
    <location>
        <begin position="1"/>
        <end position="41"/>
    </location>
</feature>
<evidence type="ECO:0000313" key="2">
    <source>
        <dbReference type="EMBL" id="KFH41027.1"/>
    </source>
</evidence>
<feature type="compositionally biased region" description="Polar residues" evidence="1">
    <location>
        <begin position="458"/>
        <end position="486"/>
    </location>
</feature>
<evidence type="ECO:0000256" key="1">
    <source>
        <dbReference type="SAM" id="MobiDB-lite"/>
    </source>
</evidence>
<dbReference type="EMBL" id="JPKY01000151">
    <property type="protein sequence ID" value="KFH41027.1"/>
    <property type="molecule type" value="Genomic_DNA"/>
</dbReference>
<dbReference type="STRING" id="857340.A0A086SV95"/>
<dbReference type="HOGENOM" id="CLU_527883_0_0_1"/>
<dbReference type="Proteomes" id="UP000029964">
    <property type="component" value="Unassembled WGS sequence"/>
</dbReference>
<feature type="compositionally biased region" description="Polar residues" evidence="1">
    <location>
        <begin position="18"/>
        <end position="30"/>
    </location>
</feature>